<comment type="caution">
    <text evidence="3">The sequence shown here is derived from an EMBL/GenBank/DDBJ whole genome shotgun (WGS) entry which is preliminary data.</text>
</comment>
<feature type="domain" description="Abortive infection phage resistance protein N-terminal" evidence="2">
    <location>
        <begin position="33"/>
        <end position="182"/>
    </location>
</feature>
<proteinExistence type="predicted"/>
<feature type="domain" description="Abortive phage infection protein C-terminal" evidence="1">
    <location>
        <begin position="240"/>
        <end position="566"/>
    </location>
</feature>
<dbReference type="InterPro" id="IPR055101">
    <property type="entry name" value="AIPR_N"/>
</dbReference>
<dbReference type="AlphaFoldDB" id="A0A7Z0E9T7"/>
<name>A0A7Z0E9T7_9MICC</name>
<dbReference type="Pfam" id="PF10592">
    <property type="entry name" value="AIPR"/>
    <property type="match status" value="1"/>
</dbReference>
<keyword evidence="4" id="KW-1185">Reference proteome</keyword>
<evidence type="ECO:0000259" key="1">
    <source>
        <dbReference type="Pfam" id="PF10592"/>
    </source>
</evidence>
<dbReference type="InterPro" id="IPR018891">
    <property type="entry name" value="AIPR_C"/>
</dbReference>
<evidence type="ECO:0000313" key="4">
    <source>
        <dbReference type="Proteomes" id="UP000560069"/>
    </source>
</evidence>
<evidence type="ECO:0000313" key="3">
    <source>
        <dbReference type="EMBL" id="NYJ16982.1"/>
    </source>
</evidence>
<evidence type="ECO:0000259" key="2">
    <source>
        <dbReference type="Pfam" id="PF22879"/>
    </source>
</evidence>
<dbReference type="EMBL" id="JACCFQ010000001">
    <property type="protein sequence ID" value="NYJ16982.1"/>
    <property type="molecule type" value="Genomic_DNA"/>
</dbReference>
<organism evidence="3 4">
    <name type="scientific">Nesterenkonia sandarakina</name>
    <dbReference type="NCBI Taxonomy" id="272918"/>
    <lineage>
        <taxon>Bacteria</taxon>
        <taxon>Bacillati</taxon>
        <taxon>Actinomycetota</taxon>
        <taxon>Actinomycetes</taxon>
        <taxon>Micrococcales</taxon>
        <taxon>Micrococcaceae</taxon>
        <taxon>Nesterenkonia</taxon>
    </lineage>
</organism>
<sequence>MDFSQFQAGLVNDGRTRAETDLTTFEEAIGLVLCDLLEELEIVQDLQVFHARTRGVRNRQLAIEAVGEDPVDGTTSIVVVLNTPDVDSSLKKTDIDRAVAGAEQFVRLATAGDLQPHLEESAPAYELAEYFRDRSSDTDRYRVEVVSNASATQGVKQLSFEPATIGGATMTFRVWDAARLHNTVSSSSQREPIEIVLGEEGEGVPCVHGGTTEEGIKTYLFTISGRHLASIYDDFGSRVLESNVRGFLSARGNVNKGIQWTLNNDPGMFLAFNNGLTTTATDVTLEQHAGALRIKSLKDWQIVNGGQTTASMWYFANQNKKRNPEKLANLDGASVQVKLVVVDDERASEIVPDIARYANSQNKVNLSDFSSNSPFQKLLDRQSRHVLAPSQEVQYDTRWFYERTRGAYENARARTFGARVREFDAHNPKSQKFDKLEVAKVENIWRFAPQVVSKGAQSSFLYFSELIAKEWNRDESQFNDAYYRDLIARLILFRSTRSHVQEAAWYTTGYLANIVAYGMSKFFYDLQDMFDEHLIDLGAIWREQSCDARVMENIDVACEAAREHLTRADRPQENVTQWAKQDLCWTTFRDTPLEYFETAEDVVVSEAERAVEIAAAKEERVEESKLLGYFDLFKVDPKTWPALKEFTGQNFALSEKETGVLRAMVTKNYVTESQGKVLSSLLKKAEKEGFRA</sequence>
<gene>
    <name evidence="3" type="ORF">HNR11_001516</name>
</gene>
<evidence type="ECO:0008006" key="5">
    <source>
        <dbReference type="Google" id="ProtNLM"/>
    </source>
</evidence>
<protein>
    <recommendedName>
        <fullName evidence="5">AIPR protein</fullName>
    </recommendedName>
</protein>
<dbReference type="Proteomes" id="UP000560069">
    <property type="component" value="Unassembled WGS sequence"/>
</dbReference>
<reference evidence="3 4" key="1">
    <citation type="submission" date="2020-07" db="EMBL/GenBank/DDBJ databases">
        <title>Sequencing the genomes of 1000 actinobacteria strains.</title>
        <authorList>
            <person name="Klenk H.-P."/>
        </authorList>
    </citation>
    <scope>NUCLEOTIDE SEQUENCE [LARGE SCALE GENOMIC DNA]</scope>
    <source>
        <strain evidence="3 4">DSM 15664</strain>
    </source>
</reference>
<dbReference type="Pfam" id="PF22879">
    <property type="entry name" value="AIPR_N"/>
    <property type="match status" value="1"/>
</dbReference>
<dbReference type="RefSeq" id="WP_179441806.1">
    <property type="nucleotide sequence ID" value="NZ_BAAALK010000002.1"/>
</dbReference>
<accession>A0A7Z0E9T7</accession>